<evidence type="ECO:0000313" key="2">
    <source>
        <dbReference type="WBParaSite" id="JU765_v2.g20113.t1"/>
    </source>
</evidence>
<proteinExistence type="predicted"/>
<name>A0AC34QXA3_9BILA</name>
<accession>A0AC34QXA3</accession>
<organism evidence="1 2">
    <name type="scientific">Panagrolaimus sp. JU765</name>
    <dbReference type="NCBI Taxonomy" id="591449"/>
    <lineage>
        <taxon>Eukaryota</taxon>
        <taxon>Metazoa</taxon>
        <taxon>Ecdysozoa</taxon>
        <taxon>Nematoda</taxon>
        <taxon>Chromadorea</taxon>
        <taxon>Rhabditida</taxon>
        <taxon>Tylenchina</taxon>
        <taxon>Panagrolaimomorpha</taxon>
        <taxon>Panagrolaimoidea</taxon>
        <taxon>Panagrolaimidae</taxon>
        <taxon>Panagrolaimus</taxon>
    </lineage>
</organism>
<dbReference type="Proteomes" id="UP000887576">
    <property type="component" value="Unplaced"/>
</dbReference>
<protein>
    <submittedName>
        <fullName evidence="2">Uncharacterized protein</fullName>
    </submittedName>
</protein>
<reference evidence="2" key="1">
    <citation type="submission" date="2022-11" db="UniProtKB">
        <authorList>
            <consortium name="WormBaseParasite"/>
        </authorList>
    </citation>
    <scope>IDENTIFICATION</scope>
</reference>
<dbReference type="WBParaSite" id="JU765_v2.g20113.t1">
    <property type="protein sequence ID" value="JU765_v2.g20113.t1"/>
    <property type="gene ID" value="JU765_v2.g20113"/>
</dbReference>
<evidence type="ECO:0000313" key="1">
    <source>
        <dbReference type="Proteomes" id="UP000887576"/>
    </source>
</evidence>
<sequence>MHLHYTSWNDSAFSNQARCEKIWGDFRRDYLFKVCKWAVPYQVSKDNAELLYGNAFKTKEEVDEAIRSNIPDFAHSLNAQLYRTQIKQEEDVFNSYKRHEDVDLRRAAIEQHENDVKDDDYYKLENQLKRGKGATTRQFHDLETPVKPARPKWGKKLFPPRKTDETDD</sequence>